<sequence length="161" mass="17633">MPQAPNASANSPKQRPRYGAATEKQRQQGTTVSGKIIVIVAVVLVAFTLVVAGQAIYRSQSRPISAEVVGEERVSDDTARVWVDVTRKKTDEDAYCIIQAVDYDHAEVGRREFVIPAGGEDVLRFEVELPTRGRLADGRVYGCSYDLPSYLDPQSAHLGAR</sequence>
<reference evidence="3 4" key="1">
    <citation type="submission" date="2015-08" db="EMBL/GenBank/DDBJ databases">
        <authorList>
            <person name="Babu N.S."/>
            <person name="Beckwith C.J."/>
            <person name="Beseler K.G."/>
            <person name="Brison A."/>
            <person name="Carone J.V."/>
            <person name="Caskin T.P."/>
            <person name="Diamond M."/>
            <person name="Durham M.E."/>
            <person name="Foxe J.M."/>
            <person name="Go M."/>
            <person name="Henderson B.A."/>
            <person name="Jones I.B."/>
            <person name="McGettigan J.A."/>
            <person name="Micheletti S.J."/>
            <person name="Nasrallah M.E."/>
            <person name="Ortiz D."/>
            <person name="Piller C.R."/>
            <person name="Privatt S.R."/>
            <person name="Schneider S.L."/>
            <person name="Sharp S."/>
            <person name="Smith T.C."/>
            <person name="Stanton J.D."/>
            <person name="Ullery H.E."/>
            <person name="Wilson R.J."/>
            <person name="Serrano M.G."/>
            <person name="Buck G."/>
            <person name="Lee V."/>
            <person name="Wang Y."/>
            <person name="Carvalho R."/>
            <person name="Voegtly L."/>
            <person name="Shi R."/>
            <person name="Duckworth R."/>
            <person name="Johnson A."/>
            <person name="Loviza R."/>
            <person name="Walstead R."/>
            <person name="Shah Z."/>
            <person name="Kiflezghi M."/>
            <person name="Wade K."/>
            <person name="Ball S.L."/>
            <person name="Bradley K.W."/>
            <person name="Asai D.J."/>
            <person name="Bowman C.A."/>
            <person name="Russell D.A."/>
            <person name="Pope W.H."/>
            <person name="Jacobs-Sera D."/>
            <person name="Hendrix R.W."/>
            <person name="Hatfull G.F."/>
        </authorList>
    </citation>
    <scope>NUCLEOTIDE SEQUENCE [LARGE SCALE GENOMIC DNA]</scope>
    <source>
        <strain evidence="3 4">PUDD_83A45</strain>
    </source>
</reference>
<keyword evidence="4" id="KW-1185">Reference proteome</keyword>
<feature type="compositionally biased region" description="Polar residues" evidence="1">
    <location>
        <begin position="1"/>
        <end position="13"/>
    </location>
</feature>
<dbReference type="STRING" id="156976.AK829_05570"/>
<dbReference type="InterPro" id="IPR025443">
    <property type="entry name" value="DUF4307"/>
</dbReference>
<organism evidence="3 4">
    <name type="scientific">Corynebacterium riegelii</name>
    <dbReference type="NCBI Taxonomy" id="156976"/>
    <lineage>
        <taxon>Bacteria</taxon>
        <taxon>Bacillati</taxon>
        <taxon>Actinomycetota</taxon>
        <taxon>Actinomycetes</taxon>
        <taxon>Mycobacteriales</taxon>
        <taxon>Corynebacteriaceae</taxon>
        <taxon>Corynebacterium</taxon>
    </lineage>
</organism>
<evidence type="ECO:0000313" key="4">
    <source>
        <dbReference type="Proteomes" id="UP000060016"/>
    </source>
</evidence>
<protein>
    <recommendedName>
        <fullName evidence="5">DUF4307 domain-containing protein</fullName>
    </recommendedName>
</protein>
<evidence type="ECO:0000256" key="2">
    <source>
        <dbReference type="SAM" id="Phobius"/>
    </source>
</evidence>
<feature type="transmembrane region" description="Helical" evidence="2">
    <location>
        <begin position="36"/>
        <end position="57"/>
    </location>
</feature>
<name>A0A0K1RBC8_9CORY</name>
<dbReference type="Pfam" id="PF14155">
    <property type="entry name" value="DUF4307"/>
    <property type="match status" value="1"/>
</dbReference>
<dbReference type="RefSeq" id="WP_052204945.1">
    <property type="nucleotide sequence ID" value="NZ_BAAAGW010000018.1"/>
</dbReference>
<evidence type="ECO:0000256" key="1">
    <source>
        <dbReference type="SAM" id="MobiDB-lite"/>
    </source>
</evidence>
<keyword evidence="2" id="KW-0472">Membrane</keyword>
<keyword evidence="2" id="KW-0812">Transmembrane</keyword>
<dbReference type="Proteomes" id="UP000060016">
    <property type="component" value="Chromosome"/>
</dbReference>
<gene>
    <name evidence="3" type="ORF">AK829_05570</name>
</gene>
<dbReference type="KEGG" id="crie:AK829_05570"/>
<dbReference type="PATRIC" id="fig|156976.3.peg.1109"/>
<dbReference type="EMBL" id="CP012342">
    <property type="protein sequence ID" value="AKV58725.1"/>
    <property type="molecule type" value="Genomic_DNA"/>
</dbReference>
<evidence type="ECO:0000313" key="3">
    <source>
        <dbReference type="EMBL" id="AKV58725.1"/>
    </source>
</evidence>
<keyword evidence="2" id="KW-1133">Transmembrane helix</keyword>
<evidence type="ECO:0008006" key="5">
    <source>
        <dbReference type="Google" id="ProtNLM"/>
    </source>
</evidence>
<feature type="region of interest" description="Disordered" evidence="1">
    <location>
        <begin position="1"/>
        <end position="26"/>
    </location>
</feature>
<proteinExistence type="predicted"/>
<accession>A0A0K1RBC8</accession>
<dbReference type="AlphaFoldDB" id="A0A0K1RBC8"/>